<proteinExistence type="inferred from homology"/>
<evidence type="ECO:0000256" key="5">
    <source>
        <dbReference type="SAM" id="SignalP"/>
    </source>
</evidence>
<comment type="similarity">
    <text evidence="4">Belongs to the TonB-dependent receptor family.</text>
</comment>
<protein>
    <submittedName>
        <fullName evidence="8">TonB-dependent receptor</fullName>
    </submittedName>
</protein>
<dbReference type="InterPro" id="IPR000531">
    <property type="entry name" value="Beta-barrel_TonB"/>
</dbReference>
<feature type="domain" description="TonB-dependent receptor plug" evidence="7">
    <location>
        <begin position="145"/>
        <end position="244"/>
    </location>
</feature>
<keyword evidence="2 4" id="KW-0472">Membrane</keyword>
<evidence type="ECO:0000256" key="4">
    <source>
        <dbReference type="RuleBase" id="RU003357"/>
    </source>
</evidence>
<dbReference type="Pfam" id="PF07715">
    <property type="entry name" value="Plug"/>
    <property type="match status" value="1"/>
</dbReference>
<dbReference type="SUPFAM" id="SSF56935">
    <property type="entry name" value="Porins"/>
    <property type="match status" value="1"/>
</dbReference>
<evidence type="ECO:0000256" key="3">
    <source>
        <dbReference type="ARBA" id="ARBA00023237"/>
    </source>
</evidence>
<dbReference type="AlphaFoldDB" id="A0A316TSI6"/>
<accession>A0A316TSI6</accession>
<dbReference type="PANTHER" id="PTHR40980">
    <property type="entry name" value="PLUG DOMAIN-CONTAINING PROTEIN"/>
    <property type="match status" value="1"/>
</dbReference>
<reference evidence="8 9" key="1">
    <citation type="submission" date="2018-05" db="EMBL/GenBank/DDBJ databases">
        <title>Rhodohalobacter halophilus gen. nov., sp. nov., a moderately halophilic member of the family Balneolaceae.</title>
        <authorList>
            <person name="Liu Z.-W."/>
        </authorList>
    </citation>
    <scope>NUCLEOTIDE SEQUENCE [LARGE SCALE GENOMIC DNA]</scope>
    <source>
        <strain evidence="8 9">8A47</strain>
    </source>
</reference>
<keyword evidence="9" id="KW-1185">Reference proteome</keyword>
<dbReference type="InterPro" id="IPR037066">
    <property type="entry name" value="Plug_dom_sf"/>
</dbReference>
<dbReference type="Proteomes" id="UP000245533">
    <property type="component" value="Unassembled WGS sequence"/>
</dbReference>
<evidence type="ECO:0000256" key="2">
    <source>
        <dbReference type="ARBA" id="ARBA00023136"/>
    </source>
</evidence>
<organism evidence="8 9">
    <name type="scientific">Rhodohalobacter mucosus</name>
    <dbReference type="NCBI Taxonomy" id="2079485"/>
    <lineage>
        <taxon>Bacteria</taxon>
        <taxon>Pseudomonadati</taxon>
        <taxon>Balneolota</taxon>
        <taxon>Balneolia</taxon>
        <taxon>Balneolales</taxon>
        <taxon>Balneolaceae</taxon>
        <taxon>Rhodohalobacter</taxon>
    </lineage>
</organism>
<dbReference type="Gene3D" id="2.40.170.20">
    <property type="entry name" value="TonB-dependent receptor, beta-barrel domain"/>
    <property type="match status" value="1"/>
</dbReference>
<keyword evidence="8" id="KW-0675">Receptor</keyword>
<feature type="chain" id="PRO_5016271531" evidence="5">
    <location>
        <begin position="25"/>
        <end position="974"/>
    </location>
</feature>
<dbReference type="GO" id="GO:0009279">
    <property type="term" value="C:cell outer membrane"/>
    <property type="evidence" value="ECO:0007669"/>
    <property type="project" value="UniProtKB-SubCell"/>
</dbReference>
<dbReference type="EMBL" id="QGGB01000005">
    <property type="protein sequence ID" value="PWN06838.1"/>
    <property type="molecule type" value="Genomic_DNA"/>
</dbReference>
<evidence type="ECO:0000256" key="1">
    <source>
        <dbReference type="ARBA" id="ARBA00004442"/>
    </source>
</evidence>
<dbReference type="Pfam" id="PF00593">
    <property type="entry name" value="TonB_dep_Rec_b-barrel"/>
    <property type="match status" value="1"/>
</dbReference>
<dbReference type="Pfam" id="PF13715">
    <property type="entry name" value="CarbopepD_reg_2"/>
    <property type="match status" value="1"/>
</dbReference>
<dbReference type="RefSeq" id="WP_109646156.1">
    <property type="nucleotide sequence ID" value="NZ_QGGB01000005.1"/>
</dbReference>
<feature type="domain" description="TonB-dependent receptor-like beta-barrel" evidence="6">
    <location>
        <begin position="465"/>
        <end position="938"/>
    </location>
</feature>
<comment type="caution">
    <text evidence="8">The sequence shown here is derived from an EMBL/GenBank/DDBJ whole genome shotgun (WGS) entry which is preliminary data.</text>
</comment>
<gene>
    <name evidence="8" type="ORF">DDZ15_06070</name>
</gene>
<feature type="signal peptide" evidence="5">
    <location>
        <begin position="1"/>
        <end position="24"/>
    </location>
</feature>
<dbReference type="SUPFAM" id="SSF49464">
    <property type="entry name" value="Carboxypeptidase regulatory domain-like"/>
    <property type="match status" value="1"/>
</dbReference>
<dbReference type="InterPro" id="IPR008969">
    <property type="entry name" value="CarboxyPept-like_regulatory"/>
</dbReference>
<dbReference type="Gene3D" id="2.170.130.10">
    <property type="entry name" value="TonB-dependent receptor, plug domain"/>
    <property type="match status" value="1"/>
</dbReference>
<sequence>MNKIIAVITVALLFALGLTELSLAQENVTPGSGSDENTGTIRGTVLDHETAEPIFGVTVFVLGTSSGASTDFDGKFDIRIAPGTYDVRFSFVSYTTIVVEDVEVIEGEVTSLGDVLMRSSIEEMDELVVTAAMISTSEVAMMSMKRRSPNVMDGITAQRFNEIGDSDASEALKRVTGVSVEGGKYVYVRGLGDRYTKTMLNQVDIPSLDPDRNSLQIDIFPTNLIDNMVISKSAVAHMPADFTGGIVNIETKDFPEVPILDISASIGYNPDMHFNNGFLSYGGSNTDFLGFDNGARALPDAARNATIPTPISGDSPQQVSEFVNSFNSTLGPTENTNLMDYSFGVTVGNQFDVFGDKKLGYILTGSYKNANNHYSDMRYGEYQTQVGATNYDLIYATTQNGTLSERNVLLSGLGGIAFKTERSKYRLTAMRLQNGDSSAGNFFIDNSNDAPGQSGYTADSYNLEYSQRSITNFFLGGTHYFDGPSIEIDWRFSPTFSTMNDPDIRKTAYTLSLTDNPPRFNAGAGGNPSRLWRYMDEVNYNGRLDLNKDYFLFSGDAKVRVGASYSYKERDFEILAFDLQSFGSWPALTGDPSEVLREENIYPNGSVYYQSGNPDPNPNQYSSNVNYAAAYISNEFVLVPRLRTYLGLRVENYVQRHTGRDALFAQSGTSGNNLDNAKVLDSTDFFPSANFTYDITDNMNLRLSYSRTIARPTFKELSFAQILDPVSDRIFNGGLFPIGDWDGNLTETRIDNVDLRWERFGADGQLLSLSGFYKTFDKPIEVVRIQVQATSSEFQPRNVGDGEVFGAELEFRKNLNFLGSAFRWFNVNGNFTYVLSQIDMTDQEFNARLSREKDGQSVDNSRQMAGQAPYIINAGLQYDNPEIGMDAGFFYNVNGETLVIVGGGLFPDVYADPFHNLRFNLNKSIGDKASVNLSVSNILNDSNQELYKAFRAESEIFSSFDPGRSVSLGIKYSF</sequence>
<dbReference type="InterPro" id="IPR036942">
    <property type="entry name" value="Beta-barrel_TonB_sf"/>
</dbReference>
<keyword evidence="3" id="KW-0998">Cell outer membrane</keyword>
<name>A0A316TSI6_9BACT</name>
<evidence type="ECO:0000259" key="7">
    <source>
        <dbReference type="Pfam" id="PF07715"/>
    </source>
</evidence>
<evidence type="ECO:0000259" key="6">
    <source>
        <dbReference type="Pfam" id="PF00593"/>
    </source>
</evidence>
<evidence type="ECO:0000313" key="8">
    <source>
        <dbReference type="EMBL" id="PWN06838.1"/>
    </source>
</evidence>
<comment type="subcellular location">
    <subcellularLocation>
        <location evidence="1 4">Cell outer membrane</location>
    </subcellularLocation>
</comment>
<dbReference type="OrthoDB" id="9768470at2"/>
<evidence type="ECO:0000313" key="9">
    <source>
        <dbReference type="Proteomes" id="UP000245533"/>
    </source>
</evidence>
<dbReference type="Gene3D" id="2.60.40.1120">
    <property type="entry name" value="Carboxypeptidase-like, regulatory domain"/>
    <property type="match status" value="1"/>
</dbReference>
<dbReference type="PANTHER" id="PTHR40980:SF4">
    <property type="entry name" value="TONB-DEPENDENT RECEPTOR-LIKE BETA-BARREL DOMAIN-CONTAINING PROTEIN"/>
    <property type="match status" value="1"/>
</dbReference>
<keyword evidence="4" id="KW-0798">TonB box</keyword>
<keyword evidence="5" id="KW-0732">Signal</keyword>
<dbReference type="InterPro" id="IPR012910">
    <property type="entry name" value="Plug_dom"/>
</dbReference>